<keyword evidence="2" id="KW-0813">Transport</keyword>
<dbReference type="PANTHER" id="PTHR30222:SF12">
    <property type="entry name" value="NORSPERMIDINE SENSOR"/>
    <property type="match status" value="1"/>
</dbReference>
<dbReference type="GO" id="GO:0019808">
    <property type="term" value="F:polyamine binding"/>
    <property type="evidence" value="ECO:0007669"/>
    <property type="project" value="InterPro"/>
</dbReference>
<dbReference type="SUPFAM" id="SSF53850">
    <property type="entry name" value="Periplasmic binding protein-like II"/>
    <property type="match status" value="1"/>
</dbReference>
<evidence type="ECO:0000313" key="7">
    <source>
        <dbReference type="Proteomes" id="UP001139682"/>
    </source>
</evidence>
<name>A0A9X1W7U8_9GAMM</name>
<reference evidence="6" key="1">
    <citation type="submission" date="2022-03" db="EMBL/GenBank/DDBJ databases">
        <title>Pseudomonas marianensis sp. nov., a marine bacterium isolated from deep-sea sediments of the Mariana Trench.</title>
        <authorList>
            <person name="Wei Y."/>
        </authorList>
    </citation>
    <scope>NUCLEOTIDE SEQUENCE</scope>
    <source>
        <strain evidence="6">PS1</strain>
    </source>
</reference>
<proteinExistence type="predicted"/>
<evidence type="ECO:0000256" key="3">
    <source>
        <dbReference type="ARBA" id="ARBA00022729"/>
    </source>
</evidence>
<dbReference type="PANTHER" id="PTHR30222">
    <property type="entry name" value="SPERMIDINE/PUTRESCINE-BINDING PERIPLASMIC PROTEIN"/>
    <property type="match status" value="1"/>
</dbReference>
<dbReference type="AlphaFoldDB" id="A0A9X1W7U8"/>
<dbReference type="GO" id="GO:0042597">
    <property type="term" value="C:periplasmic space"/>
    <property type="evidence" value="ECO:0007669"/>
    <property type="project" value="UniProtKB-SubCell"/>
</dbReference>
<organism evidence="6 7">
    <name type="scientific">Stutzerimonas marianensis</name>
    <dbReference type="NCBI Taxonomy" id="2929513"/>
    <lineage>
        <taxon>Bacteria</taxon>
        <taxon>Pseudomonadati</taxon>
        <taxon>Pseudomonadota</taxon>
        <taxon>Gammaproteobacteria</taxon>
        <taxon>Pseudomonadales</taxon>
        <taxon>Pseudomonadaceae</taxon>
        <taxon>Stutzerimonas</taxon>
    </lineage>
</organism>
<dbReference type="GO" id="GO:0015846">
    <property type="term" value="P:polyamine transport"/>
    <property type="evidence" value="ECO:0007669"/>
    <property type="project" value="InterPro"/>
</dbReference>
<accession>A0A9X1W7U8</accession>
<feature type="chain" id="PRO_5040966804" evidence="5">
    <location>
        <begin position="32"/>
        <end position="361"/>
    </location>
</feature>
<dbReference type="RefSeq" id="WP_243607934.1">
    <property type="nucleotide sequence ID" value="NZ_JALGRD010000017.1"/>
</dbReference>
<dbReference type="CDD" id="cd13590">
    <property type="entry name" value="PBP2_PotD_PotF_like"/>
    <property type="match status" value="1"/>
</dbReference>
<feature type="signal peptide" evidence="5">
    <location>
        <begin position="1"/>
        <end position="31"/>
    </location>
</feature>
<evidence type="ECO:0000256" key="1">
    <source>
        <dbReference type="ARBA" id="ARBA00004418"/>
    </source>
</evidence>
<dbReference type="Pfam" id="PF13416">
    <property type="entry name" value="SBP_bac_8"/>
    <property type="match status" value="1"/>
</dbReference>
<evidence type="ECO:0000256" key="5">
    <source>
        <dbReference type="SAM" id="SignalP"/>
    </source>
</evidence>
<protein>
    <submittedName>
        <fullName evidence="6">Spermidine/putrescine ABC transporter substrate-binding protein</fullName>
    </submittedName>
</protein>
<dbReference type="InterPro" id="IPR006059">
    <property type="entry name" value="SBP"/>
</dbReference>
<dbReference type="Gene3D" id="3.40.190.10">
    <property type="entry name" value="Periplasmic binding protein-like II"/>
    <property type="match status" value="2"/>
</dbReference>
<evidence type="ECO:0000313" key="6">
    <source>
        <dbReference type="EMBL" id="MCJ0975945.1"/>
    </source>
</evidence>
<gene>
    <name evidence="6" type="ORF">MST27_21525</name>
</gene>
<comment type="subcellular location">
    <subcellularLocation>
        <location evidence="1">Periplasm</location>
    </subcellularLocation>
</comment>
<sequence length="361" mass="40505">MTPKTTPAPWRSRSLILLALGLLFPSTSLHAAEQTLTLLTWEEYLSEAVIERWQAETGVRIEQIYFDSGDKRDEILAKPDHQIDVVLTELISSSRFGARGLLDPLDEKSLPGLSHLSPRWRDSCGPYSVPYLWGTLGIAYRSDRLDQAPHSWADLLKPAPHDAPHIIMMEDHEDILASPLILQQHSINTSDNDELKAAYELLLAQAPAVLTYEYVITSLRSQRYLDQADMALAYSGDQQVLNEVEGIDGEPWRYVVPAEGTLLWVDCLSVPSITPDKALAYRFLEFLNQPDIAALNAADLGVATPNRAARELLPDDIRQDPTIYPPEEVLARSQVYEPRPLEATQTRRRIISALINAHDAR</sequence>
<keyword evidence="3 5" id="KW-0732">Signal</keyword>
<evidence type="ECO:0000256" key="4">
    <source>
        <dbReference type="ARBA" id="ARBA00022764"/>
    </source>
</evidence>
<keyword evidence="7" id="KW-1185">Reference proteome</keyword>
<dbReference type="PRINTS" id="PR00909">
    <property type="entry name" value="SPERMDNBNDNG"/>
</dbReference>
<dbReference type="Proteomes" id="UP001139682">
    <property type="component" value="Unassembled WGS sequence"/>
</dbReference>
<dbReference type="InterPro" id="IPR001188">
    <property type="entry name" value="Sperm_putr-bd"/>
</dbReference>
<dbReference type="EMBL" id="JALGRD010000017">
    <property type="protein sequence ID" value="MCJ0975945.1"/>
    <property type="molecule type" value="Genomic_DNA"/>
</dbReference>
<keyword evidence="4" id="KW-0574">Periplasm</keyword>
<evidence type="ECO:0000256" key="2">
    <source>
        <dbReference type="ARBA" id="ARBA00022448"/>
    </source>
</evidence>
<comment type="caution">
    <text evidence="6">The sequence shown here is derived from an EMBL/GenBank/DDBJ whole genome shotgun (WGS) entry which is preliminary data.</text>
</comment>